<keyword evidence="1" id="KW-0479">Metal-binding</keyword>
<evidence type="ECO:0000313" key="9">
    <source>
        <dbReference type="Proteomes" id="UP000271974"/>
    </source>
</evidence>
<dbReference type="Gene3D" id="3.30.160.60">
    <property type="entry name" value="Classic Zinc Finger"/>
    <property type="match status" value="3"/>
</dbReference>
<feature type="compositionally biased region" description="Basic and acidic residues" evidence="6">
    <location>
        <begin position="242"/>
        <end position="257"/>
    </location>
</feature>
<keyword evidence="4" id="KW-0862">Zinc</keyword>
<feature type="compositionally biased region" description="Low complexity" evidence="6">
    <location>
        <begin position="18"/>
        <end position="27"/>
    </location>
</feature>
<dbReference type="GO" id="GO:0005634">
    <property type="term" value="C:nucleus"/>
    <property type="evidence" value="ECO:0007669"/>
    <property type="project" value="TreeGrafter"/>
</dbReference>
<feature type="compositionally biased region" description="Basic residues" evidence="6">
    <location>
        <begin position="43"/>
        <end position="52"/>
    </location>
</feature>
<evidence type="ECO:0000259" key="7">
    <source>
        <dbReference type="PROSITE" id="PS50157"/>
    </source>
</evidence>
<dbReference type="InterPro" id="IPR013087">
    <property type="entry name" value="Znf_C2H2_type"/>
</dbReference>
<dbReference type="FunFam" id="3.30.160.60:FF:000446">
    <property type="entry name" value="Zinc finger protein"/>
    <property type="match status" value="1"/>
</dbReference>
<keyword evidence="2" id="KW-0677">Repeat</keyword>
<reference evidence="8 9" key="1">
    <citation type="submission" date="2019-01" db="EMBL/GenBank/DDBJ databases">
        <title>A draft genome assembly of the solar-powered sea slug Elysia chlorotica.</title>
        <authorList>
            <person name="Cai H."/>
            <person name="Li Q."/>
            <person name="Fang X."/>
            <person name="Li J."/>
            <person name="Curtis N.E."/>
            <person name="Altenburger A."/>
            <person name="Shibata T."/>
            <person name="Feng M."/>
            <person name="Maeda T."/>
            <person name="Schwartz J.A."/>
            <person name="Shigenobu S."/>
            <person name="Lundholm N."/>
            <person name="Nishiyama T."/>
            <person name="Yang H."/>
            <person name="Hasebe M."/>
            <person name="Li S."/>
            <person name="Pierce S.K."/>
            <person name="Wang J."/>
        </authorList>
    </citation>
    <scope>NUCLEOTIDE SEQUENCE [LARGE SCALE GENOMIC DNA]</scope>
    <source>
        <strain evidence="8">EC2010</strain>
        <tissue evidence="8">Whole organism of an adult</tissue>
    </source>
</reference>
<feature type="domain" description="C2H2-type" evidence="7">
    <location>
        <begin position="1031"/>
        <end position="1058"/>
    </location>
</feature>
<feature type="compositionally biased region" description="Acidic residues" evidence="6">
    <location>
        <begin position="223"/>
        <end position="233"/>
    </location>
</feature>
<dbReference type="PROSITE" id="PS50157">
    <property type="entry name" value="ZINC_FINGER_C2H2_2"/>
    <property type="match status" value="3"/>
</dbReference>
<evidence type="ECO:0000313" key="8">
    <source>
        <dbReference type="EMBL" id="RUS89182.1"/>
    </source>
</evidence>
<dbReference type="Proteomes" id="UP000271974">
    <property type="component" value="Unassembled WGS sequence"/>
</dbReference>
<name>A0A3S1BQN1_ELYCH</name>
<feature type="region of interest" description="Disordered" evidence="6">
    <location>
        <begin position="1"/>
        <end position="279"/>
    </location>
</feature>
<dbReference type="STRING" id="188477.A0A3S1BQN1"/>
<dbReference type="OrthoDB" id="2687452at2759"/>
<evidence type="ECO:0000256" key="1">
    <source>
        <dbReference type="ARBA" id="ARBA00022723"/>
    </source>
</evidence>
<sequence>MSSPKKRSARLSKLDQEQNQNSSNKSQGAETAKFDSPKSGQSGKKRGAQHGKAKSDAEAMVPEITTAQNPSSEASKEVGVTSKKSKTPAISSTPPSAVRRSGRAPVPSSRYKDMEMFTPRKRSIASESEESDKGQEVPKKRLKKQSGNHERKLQDAEILISKEDEKVPSDNMADVSSTKSPEKTLPSPQSKTALLEMSEDEIPKSEPEDDHSKQTENMPLSTEDVEKETDEDGNVPFTVEEMIERSLQEGKIDKSDLEASSSVNQTESEEGEGAKSKVILEDSNVEPQNETKEAHAEADVQDVEQEQIATENITIAGQHVTFEERDGKTVAIVTIPSSLGEPQAQIFPVATTEDKVANSLPITEIVSVIPNSHGGHSVITGKAEDDTVVAAPQKLTIEARQFSSLLKPKVKTTNPVTGHGRVIPRNEQQMTAIMFKSGIGSPSLTPSSSLMTISPAEEVPSQKGSVKYSLLPSLQQTSTTETSKLSSHASITPRGNQKVIIVSQKPLGNLAGTDDSTLKSPSSQAQLILPGSGGSSTLIHVKKAEGTSLSASDLECVLKALSEKHISECESISTSDGTFSVVNSEETPALINIKDSENKELKEESQTCSTEVNEEGVILEPEGDGQENDGESLMQETSTVEVKQNENDGDEADNTPENVKKGDTNTEGAPSKNVEIASKSTKITVEAVSEDSPSENLPVESALYQALQALEPSNLVTEQAAHPENAENVVTSDLSVIGSAEVDGKSSGAEKWTVKGETIKVVDNGIEYDVRIVCQEDVAEEIIDDSTEQDKANRTQEIAIKEEVMDESIGEESGMQTSGTQTLYNTDKGSAIQRMTTVVDKDGQKKQVYYVSVFPGKGVLNRVKSNQGARLTHASWVLSENGMYCCGKCNYKTDRKANFYKHRRLHIGAKPHICPICQYKAGTSSNLKRHMGIHKDIREHKCEICGLSFRQKIHLERHIKYKHEVKSVHCPLCDYVCANEQPDLKMHIKRKHSNGKSGEMLKCPECQVEVGSKKDLKQHMKFHKDGPELKLFCKECSFVTDCQSRLRRHAAIHSKLKPFQCGVCTYRAAQKEHVLRHLRTQHKIEVKREIKKSEFAKLINLYKHLHTQHSDIMPPETSGNFYCVVCEKSWCCFFLDEVHMRRHNMTDQTPPTHVYSCVLCRYVNPKRRNLFQHMRKKHNIDISNQVEDEAEVVEMGDVIKSVKDGVLTTQVTNTSVAGVVSTAAAGAGEALTAVEMNDNNNAADLGNLANMIKIEDLTRTGSTPPREVDDNVATLVIDTAGEGTPVQIVHAANASTLIQQQQQHSMDALEGLQALAEQAGLVDSVVEEQVTSLDQNQSQETVIINQVASAEDGSTASVVEVVNGSDHLQELHGVTVGTADVTEVGADGEFAGMELSEEQLSSLKHGDMVEMDGDLYLVEMAHDPDQPNKQILSFVPVSATAVDAQ</sequence>
<dbReference type="SUPFAM" id="SSF57667">
    <property type="entry name" value="beta-beta-alpha zinc fingers"/>
    <property type="match status" value="3"/>
</dbReference>
<dbReference type="InterPro" id="IPR050688">
    <property type="entry name" value="Zinc_finger/UBP_domain"/>
</dbReference>
<evidence type="ECO:0000256" key="3">
    <source>
        <dbReference type="ARBA" id="ARBA00022771"/>
    </source>
</evidence>
<dbReference type="PANTHER" id="PTHR24403">
    <property type="entry name" value="ZINC FINGER PROTEIN"/>
    <property type="match status" value="1"/>
</dbReference>
<feature type="compositionally biased region" description="Acidic residues" evidence="6">
    <location>
        <begin position="621"/>
        <end position="630"/>
    </location>
</feature>
<gene>
    <name evidence="8" type="ORF">EGW08_003061</name>
</gene>
<proteinExistence type="predicted"/>
<dbReference type="GO" id="GO:0010468">
    <property type="term" value="P:regulation of gene expression"/>
    <property type="evidence" value="ECO:0007669"/>
    <property type="project" value="TreeGrafter"/>
</dbReference>
<dbReference type="InterPro" id="IPR036236">
    <property type="entry name" value="Znf_C2H2_sf"/>
</dbReference>
<feature type="compositionally biased region" description="Basic residues" evidence="6">
    <location>
        <begin position="1"/>
        <end position="10"/>
    </location>
</feature>
<feature type="domain" description="C2H2-type" evidence="7">
    <location>
        <begin position="940"/>
        <end position="963"/>
    </location>
</feature>
<feature type="domain" description="C2H2-type" evidence="7">
    <location>
        <begin position="884"/>
        <end position="911"/>
    </location>
</feature>
<evidence type="ECO:0000256" key="5">
    <source>
        <dbReference type="PROSITE-ProRule" id="PRU00042"/>
    </source>
</evidence>
<feature type="compositionally biased region" description="Basic and acidic residues" evidence="6">
    <location>
        <begin position="201"/>
        <end position="214"/>
    </location>
</feature>
<feature type="region of interest" description="Disordered" evidence="6">
    <location>
        <begin position="620"/>
        <end position="671"/>
    </location>
</feature>
<comment type="caution">
    <text evidence="8">The sequence shown here is derived from an EMBL/GenBank/DDBJ whole genome shotgun (WGS) entry which is preliminary data.</text>
</comment>
<keyword evidence="3 5" id="KW-0863">Zinc-finger</keyword>
<evidence type="ECO:0000256" key="2">
    <source>
        <dbReference type="ARBA" id="ARBA00022737"/>
    </source>
</evidence>
<dbReference type="PROSITE" id="PS00028">
    <property type="entry name" value="ZINC_FINGER_C2H2_1"/>
    <property type="match status" value="2"/>
</dbReference>
<protein>
    <recommendedName>
        <fullName evidence="7">C2H2-type domain-containing protein</fullName>
    </recommendedName>
</protein>
<evidence type="ECO:0000256" key="4">
    <source>
        <dbReference type="ARBA" id="ARBA00022833"/>
    </source>
</evidence>
<dbReference type="PANTHER" id="PTHR24403:SF67">
    <property type="entry name" value="FI01116P-RELATED"/>
    <property type="match status" value="1"/>
</dbReference>
<feature type="compositionally biased region" description="Basic and acidic residues" evidence="6">
    <location>
        <begin position="147"/>
        <end position="168"/>
    </location>
</feature>
<dbReference type="EMBL" id="RQTK01000063">
    <property type="protein sequence ID" value="RUS89182.1"/>
    <property type="molecule type" value="Genomic_DNA"/>
</dbReference>
<keyword evidence="9" id="KW-1185">Reference proteome</keyword>
<evidence type="ECO:0000256" key="6">
    <source>
        <dbReference type="SAM" id="MobiDB-lite"/>
    </source>
</evidence>
<dbReference type="SMART" id="SM00355">
    <property type="entry name" value="ZnF_C2H2"/>
    <property type="match status" value="8"/>
</dbReference>
<organism evidence="8 9">
    <name type="scientific">Elysia chlorotica</name>
    <name type="common">Eastern emerald elysia</name>
    <name type="synonym">Sea slug</name>
    <dbReference type="NCBI Taxonomy" id="188477"/>
    <lineage>
        <taxon>Eukaryota</taxon>
        <taxon>Metazoa</taxon>
        <taxon>Spiralia</taxon>
        <taxon>Lophotrochozoa</taxon>
        <taxon>Mollusca</taxon>
        <taxon>Gastropoda</taxon>
        <taxon>Heterobranchia</taxon>
        <taxon>Euthyneura</taxon>
        <taxon>Panpulmonata</taxon>
        <taxon>Sacoglossa</taxon>
        <taxon>Placobranchoidea</taxon>
        <taxon>Plakobranchidae</taxon>
        <taxon>Elysia</taxon>
    </lineage>
</organism>
<accession>A0A3S1BQN1</accession>
<dbReference type="GO" id="GO:0008270">
    <property type="term" value="F:zinc ion binding"/>
    <property type="evidence" value="ECO:0007669"/>
    <property type="project" value="UniProtKB-KW"/>
</dbReference>